<dbReference type="Proteomes" id="UP000294830">
    <property type="component" value="Unassembled WGS sequence"/>
</dbReference>
<proteinExistence type="predicted"/>
<name>A0A4V2RNA4_9BACT</name>
<reference evidence="1 2" key="1">
    <citation type="submission" date="2019-03" db="EMBL/GenBank/DDBJ databases">
        <title>Genomic Encyclopedia of Archaeal and Bacterial Type Strains, Phase II (KMG-II): from individual species to whole genera.</title>
        <authorList>
            <person name="Goeker M."/>
        </authorList>
    </citation>
    <scope>NUCLEOTIDE SEQUENCE [LARGE SCALE GENOMIC DNA]</scope>
    <source>
        <strain evidence="1 2">RL-C</strain>
    </source>
</reference>
<comment type="caution">
    <text evidence="1">The sequence shown here is derived from an EMBL/GenBank/DDBJ whole genome shotgun (WGS) entry which is preliminary data.</text>
</comment>
<gene>
    <name evidence="1" type="ORF">CLV25_11759</name>
</gene>
<sequence>MNGSSTEVRFFIYGHFFVLRGGSNYEQFEGKFFAIRALNEH</sequence>
<protein>
    <submittedName>
        <fullName evidence="1">Uncharacterized protein</fullName>
    </submittedName>
</protein>
<keyword evidence="2" id="KW-1185">Reference proteome</keyword>
<accession>A0A4V2RNA4</accession>
<organism evidence="1 2">
    <name type="scientific">Acetobacteroides hydrogenigenes</name>
    <dbReference type="NCBI Taxonomy" id="979970"/>
    <lineage>
        <taxon>Bacteria</taxon>
        <taxon>Pseudomonadati</taxon>
        <taxon>Bacteroidota</taxon>
        <taxon>Bacteroidia</taxon>
        <taxon>Bacteroidales</taxon>
        <taxon>Rikenellaceae</taxon>
        <taxon>Acetobacteroides</taxon>
    </lineage>
</organism>
<evidence type="ECO:0000313" key="2">
    <source>
        <dbReference type="Proteomes" id="UP000294830"/>
    </source>
</evidence>
<dbReference type="EMBL" id="SLWB01000017">
    <property type="protein sequence ID" value="TCN62920.1"/>
    <property type="molecule type" value="Genomic_DNA"/>
</dbReference>
<evidence type="ECO:0000313" key="1">
    <source>
        <dbReference type="EMBL" id="TCN62920.1"/>
    </source>
</evidence>
<dbReference type="AlphaFoldDB" id="A0A4V2RNA4"/>